<evidence type="ECO:0000313" key="1">
    <source>
        <dbReference type="EMBL" id="MCV7224987.1"/>
    </source>
</evidence>
<accession>A0ABT3C6A4</accession>
<dbReference type="Gene3D" id="3.20.80.10">
    <property type="entry name" value="Regulatory factor, effector binding domain"/>
    <property type="match status" value="2"/>
</dbReference>
<gene>
    <name evidence="1" type="ORF">H7J73_02890</name>
</gene>
<protein>
    <submittedName>
        <fullName evidence="1">Heme-binding protein</fullName>
    </submittedName>
</protein>
<evidence type="ECO:0000313" key="2">
    <source>
        <dbReference type="Proteomes" id="UP001526201"/>
    </source>
</evidence>
<proteinExistence type="predicted"/>
<dbReference type="InterPro" id="IPR006917">
    <property type="entry name" value="SOUL_heme-bd"/>
</dbReference>
<dbReference type="RefSeq" id="WP_264065736.1">
    <property type="nucleotide sequence ID" value="NZ_JACKTY010000012.1"/>
</dbReference>
<organism evidence="1 2">
    <name type="scientific">Mycolicibacterium komossense</name>
    <dbReference type="NCBI Taxonomy" id="1779"/>
    <lineage>
        <taxon>Bacteria</taxon>
        <taxon>Bacillati</taxon>
        <taxon>Actinomycetota</taxon>
        <taxon>Actinomycetes</taxon>
        <taxon>Mycobacteriales</taxon>
        <taxon>Mycobacteriaceae</taxon>
        <taxon>Mycolicibacterium</taxon>
    </lineage>
</organism>
<dbReference type="SUPFAM" id="SSF55136">
    <property type="entry name" value="Probable bacterial effector-binding domain"/>
    <property type="match status" value="1"/>
</dbReference>
<reference evidence="1 2" key="1">
    <citation type="journal article" date="2022" name="BMC Genomics">
        <title>Comparative genome analysis of mycobacteria focusing on tRNA and non-coding RNA.</title>
        <authorList>
            <person name="Behra P.R.K."/>
            <person name="Pettersson B.M.F."/>
            <person name="Ramesh M."/>
            <person name="Das S."/>
            <person name="Dasgupta S."/>
            <person name="Kirsebom L.A."/>
        </authorList>
    </citation>
    <scope>NUCLEOTIDE SEQUENCE [LARGE SCALE GENOMIC DNA]</scope>
    <source>
        <strain evidence="1 2">DSM 44078</strain>
    </source>
</reference>
<comment type="caution">
    <text evidence="1">The sequence shown here is derived from an EMBL/GenBank/DDBJ whole genome shotgun (WGS) entry which is preliminary data.</text>
</comment>
<dbReference type="Pfam" id="PF04832">
    <property type="entry name" value="SOUL"/>
    <property type="match status" value="1"/>
</dbReference>
<dbReference type="PANTHER" id="PTHR11220">
    <property type="entry name" value="HEME-BINDING PROTEIN-RELATED"/>
    <property type="match status" value="1"/>
</dbReference>
<dbReference type="Proteomes" id="UP001526201">
    <property type="component" value="Unassembled WGS sequence"/>
</dbReference>
<sequence length="210" mass="22909">MGNSIVAFARQVADGIGSVIGVRAGTEEPPYTHTRLTHNVEIRRYEERIAAQTTVFGDDESAARSTGFRRLAGYIFGGNHRNTKIAMTAPVSQQAGQKIAMTAPVSQEADPEGGSVIRFFMPAELTMEELPTPNDSSIVLVTVPAETLAVLRFTGDRSPKAVASRTVHLLDTLQDNGFKPNGEPNAWFYDPPWTLPFRRRNEVAVAVTPL</sequence>
<dbReference type="PANTHER" id="PTHR11220:SF58">
    <property type="entry name" value="SOUL HEME-BINDING FAMILY PROTEIN"/>
    <property type="match status" value="1"/>
</dbReference>
<dbReference type="InterPro" id="IPR011256">
    <property type="entry name" value="Reg_factor_effector_dom_sf"/>
</dbReference>
<name>A0ABT3C6A4_9MYCO</name>
<keyword evidence="2" id="KW-1185">Reference proteome</keyword>
<dbReference type="EMBL" id="JACKTY010000012">
    <property type="protein sequence ID" value="MCV7224987.1"/>
    <property type="molecule type" value="Genomic_DNA"/>
</dbReference>